<keyword evidence="3" id="KW-1185">Reference proteome</keyword>
<evidence type="ECO:0000313" key="3">
    <source>
        <dbReference type="Proteomes" id="UP001174934"/>
    </source>
</evidence>
<keyword evidence="1" id="KW-1133">Transmembrane helix</keyword>
<keyword evidence="1" id="KW-0812">Transmembrane</keyword>
<proteinExistence type="predicted"/>
<gene>
    <name evidence="2" type="ORF">B0T17DRAFT_504384</name>
</gene>
<name>A0AA40CGU0_9PEZI</name>
<accession>A0AA40CGU0</accession>
<feature type="transmembrane region" description="Helical" evidence="1">
    <location>
        <begin position="144"/>
        <end position="167"/>
    </location>
</feature>
<dbReference type="AlphaFoldDB" id="A0AA40CGU0"/>
<feature type="transmembrane region" description="Helical" evidence="1">
    <location>
        <begin position="274"/>
        <end position="297"/>
    </location>
</feature>
<sequence>MPAQADARTPLLSDSQGLPTSFASGQVQDHPIFLRVCHSPWTWMSQGGLVYTRAFILLYLTALAPMLVDYKLTKREDLENPWCILFKFSTLTFFLLWIYHLVAFAWSFTHLYYPDIDENDGRWESKILWKMSPPVQTMHSRKRFYFSVFYTAVHVFAFMNVIIYWAVSVPNGHGHFPKGEGEGESVFSAAEDFWSNGWFEPFCLINLWGVTALIAFIEVLILNSIKRQVPVPSHISIITFLLSSYLGWAAFGQLLTEQAAFFWMDPKEVEYTEVITGCCAGFVAFGSVVFAFLYGLIGMRETLTAKDNGQKPNFNAMQEEFQRAMGQPSQGAQ</sequence>
<evidence type="ECO:0000256" key="1">
    <source>
        <dbReference type="SAM" id="Phobius"/>
    </source>
</evidence>
<evidence type="ECO:0000313" key="2">
    <source>
        <dbReference type="EMBL" id="KAK0636998.1"/>
    </source>
</evidence>
<organism evidence="2 3">
    <name type="scientific">Bombardia bombarda</name>
    <dbReference type="NCBI Taxonomy" id="252184"/>
    <lineage>
        <taxon>Eukaryota</taxon>
        <taxon>Fungi</taxon>
        <taxon>Dikarya</taxon>
        <taxon>Ascomycota</taxon>
        <taxon>Pezizomycotina</taxon>
        <taxon>Sordariomycetes</taxon>
        <taxon>Sordariomycetidae</taxon>
        <taxon>Sordariales</taxon>
        <taxon>Lasiosphaeriaceae</taxon>
        <taxon>Bombardia</taxon>
    </lineage>
</organism>
<dbReference type="Proteomes" id="UP001174934">
    <property type="component" value="Unassembled WGS sequence"/>
</dbReference>
<comment type="caution">
    <text evidence="2">The sequence shown here is derived from an EMBL/GenBank/DDBJ whole genome shotgun (WGS) entry which is preliminary data.</text>
</comment>
<dbReference type="PANTHER" id="PTHR12242">
    <property type="entry name" value="OS02G0130600 PROTEIN-RELATED"/>
    <property type="match status" value="1"/>
</dbReference>
<feature type="transmembrane region" description="Helical" evidence="1">
    <location>
        <begin position="235"/>
        <end position="254"/>
    </location>
</feature>
<reference evidence="2" key="1">
    <citation type="submission" date="2023-06" db="EMBL/GenBank/DDBJ databases">
        <title>Genome-scale phylogeny and comparative genomics of the fungal order Sordariales.</title>
        <authorList>
            <consortium name="Lawrence Berkeley National Laboratory"/>
            <person name="Hensen N."/>
            <person name="Bonometti L."/>
            <person name="Westerberg I."/>
            <person name="Brannstrom I.O."/>
            <person name="Guillou S."/>
            <person name="Cros-Aarteil S."/>
            <person name="Calhoun S."/>
            <person name="Haridas S."/>
            <person name="Kuo A."/>
            <person name="Mondo S."/>
            <person name="Pangilinan J."/>
            <person name="Riley R."/>
            <person name="LaButti K."/>
            <person name="Andreopoulos B."/>
            <person name="Lipzen A."/>
            <person name="Chen C."/>
            <person name="Yanf M."/>
            <person name="Daum C."/>
            <person name="Ng V."/>
            <person name="Clum A."/>
            <person name="Steindorff A."/>
            <person name="Ohm R."/>
            <person name="Martin F."/>
            <person name="Silar P."/>
            <person name="Natvig D."/>
            <person name="Lalanne C."/>
            <person name="Gautier V."/>
            <person name="Ament-velasquez S.L."/>
            <person name="Kruys A."/>
            <person name="Hutchinson M.I."/>
            <person name="Powell A.J."/>
            <person name="Barry K."/>
            <person name="Miller A.N."/>
            <person name="Grigoriev I.V."/>
            <person name="Debuchy R."/>
            <person name="Gladieux P."/>
            <person name="Thoren M.H."/>
            <person name="Johannesson H."/>
        </authorList>
    </citation>
    <scope>NUCLEOTIDE SEQUENCE</scope>
    <source>
        <strain evidence="2">SMH3391-2</strain>
    </source>
</reference>
<feature type="transmembrane region" description="Helical" evidence="1">
    <location>
        <begin position="50"/>
        <end position="68"/>
    </location>
</feature>
<dbReference type="GO" id="GO:0016020">
    <property type="term" value="C:membrane"/>
    <property type="evidence" value="ECO:0007669"/>
    <property type="project" value="TreeGrafter"/>
</dbReference>
<feature type="transmembrane region" description="Helical" evidence="1">
    <location>
        <begin position="204"/>
        <end position="223"/>
    </location>
</feature>
<feature type="transmembrane region" description="Helical" evidence="1">
    <location>
        <begin position="88"/>
        <end position="113"/>
    </location>
</feature>
<protein>
    <submittedName>
        <fullName evidence="2">Uncharacterized protein</fullName>
    </submittedName>
</protein>
<dbReference type="EMBL" id="JAULSR010000001">
    <property type="protein sequence ID" value="KAK0636998.1"/>
    <property type="molecule type" value="Genomic_DNA"/>
</dbReference>
<keyword evidence="1" id="KW-0472">Membrane</keyword>
<dbReference type="PANTHER" id="PTHR12242:SF1">
    <property type="entry name" value="MYND-TYPE DOMAIN-CONTAINING PROTEIN"/>
    <property type="match status" value="1"/>
</dbReference>